<comment type="caution">
    <text evidence="1">The sequence shown here is derived from an EMBL/GenBank/DDBJ whole genome shotgun (WGS) entry which is preliminary data.</text>
</comment>
<evidence type="ECO:0000313" key="1">
    <source>
        <dbReference type="EMBL" id="MFD1634469.1"/>
    </source>
</evidence>
<dbReference type="Proteomes" id="UP001597075">
    <property type="component" value="Unassembled WGS sequence"/>
</dbReference>
<dbReference type="AlphaFoldDB" id="A0ABD6D2S1"/>
<name>A0ABD6D2S1_9EURY</name>
<evidence type="ECO:0000313" key="2">
    <source>
        <dbReference type="Proteomes" id="UP001597075"/>
    </source>
</evidence>
<proteinExistence type="predicted"/>
<dbReference type="RefSeq" id="WP_256404716.1">
    <property type="nucleotide sequence ID" value="NZ_CP187151.1"/>
</dbReference>
<organism evidence="1 2">
    <name type="scientific">Haloplanus ruber</name>
    <dbReference type="NCBI Taxonomy" id="869892"/>
    <lineage>
        <taxon>Archaea</taxon>
        <taxon>Methanobacteriati</taxon>
        <taxon>Methanobacteriota</taxon>
        <taxon>Stenosarchaea group</taxon>
        <taxon>Halobacteria</taxon>
        <taxon>Halobacteriales</taxon>
        <taxon>Haloferacaceae</taxon>
        <taxon>Haloplanus</taxon>
    </lineage>
</organism>
<sequence length="59" mass="6134">MPRLVGRGDARFAVGHPSDEIGEPLTVALAGNDDVTTEFTSGVEEDAAAREGIGHALTR</sequence>
<keyword evidence="2" id="KW-1185">Reference proteome</keyword>
<reference evidence="1 2" key="1">
    <citation type="journal article" date="2019" name="Int. J. Syst. Evol. Microbiol.">
        <title>The Global Catalogue of Microorganisms (GCM) 10K type strain sequencing project: providing services to taxonomists for standard genome sequencing and annotation.</title>
        <authorList>
            <consortium name="The Broad Institute Genomics Platform"/>
            <consortium name="The Broad Institute Genome Sequencing Center for Infectious Disease"/>
            <person name="Wu L."/>
            <person name="Ma J."/>
        </authorList>
    </citation>
    <scope>NUCLEOTIDE SEQUENCE [LARGE SCALE GENOMIC DNA]</scope>
    <source>
        <strain evidence="1 2">CGMCC 1.10594</strain>
    </source>
</reference>
<accession>A0ABD6D2S1</accession>
<protein>
    <submittedName>
        <fullName evidence="1">Uncharacterized protein</fullName>
    </submittedName>
</protein>
<dbReference type="EMBL" id="JBHUDL010000010">
    <property type="protein sequence ID" value="MFD1634469.1"/>
    <property type="molecule type" value="Genomic_DNA"/>
</dbReference>
<gene>
    <name evidence="1" type="ORF">ACFSBJ_12120</name>
</gene>